<feature type="region of interest" description="Disordered" evidence="1">
    <location>
        <begin position="822"/>
        <end position="843"/>
    </location>
</feature>
<dbReference type="AlphaFoldDB" id="A0A9W8LVI2"/>
<feature type="region of interest" description="Disordered" evidence="1">
    <location>
        <begin position="59"/>
        <end position="92"/>
    </location>
</feature>
<organism evidence="2 3">
    <name type="scientific">Coemansia guatemalensis</name>
    <dbReference type="NCBI Taxonomy" id="2761395"/>
    <lineage>
        <taxon>Eukaryota</taxon>
        <taxon>Fungi</taxon>
        <taxon>Fungi incertae sedis</taxon>
        <taxon>Zoopagomycota</taxon>
        <taxon>Kickxellomycotina</taxon>
        <taxon>Kickxellomycetes</taxon>
        <taxon>Kickxellales</taxon>
        <taxon>Kickxellaceae</taxon>
        <taxon>Coemansia</taxon>
    </lineage>
</organism>
<feature type="region of interest" description="Disordered" evidence="1">
    <location>
        <begin position="1"/>
        <end position="34"/>
    </location>
</feature>
<gene>
    <name evidence="2" type="ORF">H4R20_001587</name>
</gene>
<accession>A0A9W8LVI2</accession>
<evidence type="ECO:0000256" key="1">
    <source>
        <dbReference type="SAM" id="MobiDB-lite"/>
    </source>
</evidence>
<proteinExistence type="predicted"/>
<feature type="compositionally biased region" description="Polar residues" evidence="1">
    <location>
        <begin position="13"/>
        <end position="30"/>
    </location>
</feature>
<dbReference type="EMBL" id="JANBUO010000166">
    <property type="protein sequence ID" value="KAJ2806710.1"/>
    <property type="molecule type" value="Genomic_DNA"/>
</dbReference>
<sequence>MTYIPKPPRSKRQNSAVQTRSGKSTGTSSAPMHHGLFKDMQHAAEFGLGHRSLSIVQLEPATESQRSDRSRLIGAPSGRKSTRVSAAPIGNKELIQKPASTTDARGRRLWTNSEIEQVAAASLRRWEKGRGADCESMAHQLQRPVEEVRLMLRLMLQEHVLSAQRAHWPDQSRDLVRQWGALEFPECPVLAADASLLRTSPQCEQHGCFSMLRSRPRPGERKARIDGPTPPRLASTNTPTVGPVSSTLATVADNSGDAQDAELSKPAVDNKPLPAIPETAPERDTREAATSTNSLVFQPPTTKPMDATLLRRKSTAHSQIMRAKKAQERRKQHRASAPATAASGVPTKLRLNLSLPKQTASDETAFEAAAETGTIAYDTNVLGLADAVGVAAAAVSGLPQDLSKLDRLDSDIDVHFVNVSGVVRRYVRGFVGDYVEHFFDVFYLRVMRAGGAALVREADGGMRLAKSELAEGLEKEMQLLDALHGSVLDPARADLHFHIRFARAAQKCDIREEDMSWLSVNSYATAVYNRMLEDAHRLALEGLGGAQLSIDSFKRAHYMGLMAGLLTTRYVQAAGRYVFLQRVAHCGYRPVLALPGPNAVQGEAAAETEAMLPWSDTAIRWALQGLLVAMMPHITNESASIALQRSIEIYNKTIVDFVEAQRHDLSTSFGAEKPQPVDSPPALGQVRRSIGAGVSARQVAELAQWLADVWFDRLKRALLKALMADHRLRPVRLDEVRRWIAEDRAPCGKSVAFVLNTRLYTYLRNLCLPLSEPLWLYASAAASLRLISRACSQIVDPRLLAHVHMPSYTELFRSIIQRELATPPAPHNTHDRPTQLSEWNDDSEDLEDSRIRLECLAREADSHCQQLPHAEPLVAKTRSSFHAVPESARLDVLEREIASIRREIHGVADMRRDVGAILAMLRTQRA</sequence>
<feature type="compositionally biased region" description="Polar residues" evidence="1">
    <location>
        <begin position="288"/>
        <end position="300"/>
    </location>
</feature>
<dbReference type="Proteomes" id="UP001140094">
    <property type="component" value="Unassembled WGS sequence"/>
</dbReference>
<evidence type="ECO:0000313" key="2">
    <source>
        <dbReference type="EMBL" id="KAJ2806710.1"/>
    </source>
</evidence>
<feature type="compositionally biased region" description="Polar residues" evidence="1">
    <location>
        <begin position="234"/>
        <end position="257"/>
    </location>
</feature>
<comment type="caution">
    <text evidence="2">The sequence shown here is derived from an EMBL/GenBank/DDBJ whole genome shotgun (WGS) entry which is preliminary data.</text>
</comment>
<reference evidence="2" key="1">
    <citation type="submission" date="2022-07" db="EMBL/GenBank/DDBJ databases">
        <title>Phylogenomic reconstructions and comparative analyses of Kickxellomycotina fungi.</title>
        <authorList>
            <person name="Reynolds N.K."/>
            <person name="Stajich J.E."/>
            <person name="Barry K."/>
            <person name="Grigoriev I.V."/>
            <person name="Crous P."/>
            <person name="Smith M.E."/>
        </authorList>
    </citation>
    <scope>NUCLEOTIDE SEQUENCE</scope>
    <source>
        <strain evidence="2">NRRL 1565</strain>
    </source>
</reference>
<feature type="region of interest" description="Disordered" evidence="1">
    <location>
        <begin position="211"/>
        <end position="303"/>
    </location>
</feature>
<name>A0A9W8LVI2_9FUNG</name>
<keyword evidence="3" id="KW-1185">Reference proteome</keyword>
<protein>
    <submittedName>
        <fullName evidence="2">Uncharacterized protein</fullName>
    </submittedName>
</protein>
<evidence type="ECO:0000313" key="3">
    <source>
        <dbReference type="Proteomes" id="UP001140094"/>
    </source>
</evidence>
<dbReference type="OrthoDB" id="5557769at2759"/>